<dbReference type="InterPro" id="IPR015422">
    <property type="entry name" value="PyrdxlP-dep_Trfase_small"/>
</dbReference>
<dbReference type="OrthoDB" id="420046at2759"/>
<dbReference type="Gene3D" id="3.90.1150.10">
    <property type="entry name" value="Aspartate Aminotransferase, domain 1"/>
    <property type="match status" value="1"/>
</dbReference>
<dbReference type="RefSeq" id="XP_042999462.1">
    <property type="nucleotide sequence ID" value="XM_043143518.1"/>
</dbReference>
<dbReference type="Pfam" id="PF00266">
    <property type="entry name" value="Aminotran_5"/>
    <property type="match status" value="1"/>
</dbReference>
<dbReference type="InterPro" id="IPR015421">
    <property type="entry name" value="PyrdxlP-dep_Trfase_major"/>
</dbReference>
<feature type="domain" description="Aminotransferase class V" evidence="1">
    <location>
        <begin position="57"/>
        <end position="394"/>
    </location>
</feature>
<accession>A0A8E5HUH4</accession>
<dbReference type="EMBL" id="CP072756">
    <property type="protein sequence ID" value="QUC21789.1"/>
    <property type="molecule type" value="Genomic_DNA"/>
</dbReference>
<sequence>MNLQDVIDTESVRARFPGLAGDTALFNNASGTVVLKGAIESASKLMRSMPLPGGSDAKSKELLQEYINNKKCVSAFLNASPTEITFGQSTTCLFRLLATSLKPKLNGDCEIICSTLCHEAMTSAWIHLAQDLGVTIKWWSPDQKDPDDPSLSLESLKRLLTAKTRIVTCNHVSNVIGTVHPIREVAEAAHSIPGCMLAVDGVAYVPHRPVDVKTLDVDFYCFSWYKVFGPHMATLYASTRAQDQYMTSINHFFIAPTSLDGKLLLGMPSFELQMMCSPIVHHLQEVVGWETITKQEALLTKVVLDYLLSKPLMYRVFGRRSADPSQRVSIITFEVRACQSGHVVSQINERNRVRILCGYCLAPRPTWDVLKPVSSDGLIRVSLVHYNTVAEAEVFCDELDRVVSQATCAGSAG</sequence>
<dbReference type="AlphaFoldDB" id="A0A8E5HUH4"/>
<gene>
    <name evidence="2" type="ORF">UV8b_06021</name>
</gene>
<dbReference type="Proteomes" id="UP000027002">
    <property type="component" value="Chromosome 4"/>
</dbReference>
<dbReference type="PANTHER" id="PTHR43586">
    <property type="entry name" value="CYSTEINE DESULFURASE"/>
    <property type="match status" value="1"/>
</dbReference>
<evidence type="ECO:0000313" key="2">
    <source>
        <dbReference type="EMBL" id="QUC21789.1"/>
    </source>
</evidence>
<dbReference type="PANTHER" id="PTHR43586:SF21">
    <property type="entry name" value="PYRIDOXAL PHOSPHATE (PLP)-DEPENDENT ASPARTATE AMINOTRANSFERASE SUPERFAMILY"/>
    <property type="match status" value="1"/>
</dbReference>
<proteinExistence type="predicted"/>
<dbReference type="InterPro" id="IPR015424">
    <property type="entry name" value="PyrdxlP-dep_Trfase"/>
</dbReference>
<dbReference type="Gene3D" id="3.40.640.10">
    <property type="entry name" value="Type I PLP-dependent aspartate aminotransferase-like (Major domain)"/>
    <property type="match status" value="1"/>
</dbReference>
<dbReference type="GeneID" id="66066798"/>
<protein>
    <recommendedName>
        <fullName evidence="1">Aminotransferase class V domain-containing protein</fullName>
    </recommendedName>
</protein>
<dbReference type="SUPFAM" id="SSF53383">
    <property type="entry name" value="PLP-dependent transferases"/>
    <property type="match status" value="1"/>
</dbReference>
<keyword evidence="3" id="KW-1185">Reference proteome</keyword>
<dbReference type="KEGG" id="uvi:66066798"/>
<organism evidence="2 3">
    <name type="scientific">Ustilaginoidea virens</name>
    <name type="common">Rice false smut fungus</name>
    <name type="synonym">Villosiclava virens</name>
    <dbReference type="NCBI Taxonomy" id="1159556"/>
    <lineage>
        <taxon>Eukaryota</taxon>
        <taxon>Fungi</taxon>
        <taxon>Dikarya</taxon>
        <taxon>Ascomycota</taxon>
        <taxon>Pezizomycotina</taxon>
        <taxon>Sordariomycetes</taxon>
        <taxon>Hypocreomycetidae</taxon>
        <taxon>Hypocreales</taxon>
        <taxon>Clavicipitaceae</taxon>
        <taxon>Ustilaginoidea</taxon>
    </lineage>
</organism>
<name>A0A8E5HUH4_USTVR</name>
<evidence type="ECO:0000313" key="3">
    <source>
        <dbReference type="Proteomes" id="UP000027002"/>
    </source>
</evidence>
<evidence type="ECO:0000259" key="1">
    <source>
        <dbReference type="Pfam" id="PF00266"/>
    </source>
</evidence>
<reference evidence="2" key="1">
    <citation type="submission" date="2020-03" db="EMBL/GenBank/DDBJ databases">
        <title>A mixture of massive structural variations and highly conserved coding sequences in Ustilaginoidea virens genome.</title>
        <authorList>
            <person name="Zhang K."/>
            <person name="Zhao Z."/>
            <person name="Zhang Z."/>
            <person name="Li Y."/>
            <person name="Hsiang T."/>
            <person name="Sun W."/>
        </authorList>
    </citation>
    <scope>NUCLEOTIDE SEQUENCE</scope>
    <source>
        <strain evidence="2">UV-8b</strain>
    </source>
</reference>
<dbReference type="InterPro" id="IPR000192">
    <property type="entry name" value="Aminotrans_V_dom"/>
</dbReference>